<reference evidence="3 4" key="1">
    <citation type="submission" date="2024-06" db="EMBL/GenBank/DDBJ databases">
        <title>The Natural Products Discovery Center: Release of the First 8490 Sequenced Strains for Exploring Actinobacteria Biosynthetic Diversity.</title>
        <authorList>
            <person name="Kalkreuter E."/>
            <person name="Kautsar S.A."/>
            <person name="Yang D."/>
            <person name="Bader C.D."/>
            <person name="Teijaro C.N."/>
            <person name="Fluegel L."/>
            <person name="Davis C.M."/>
            <person name="Simpson J.R."/>
            <person name="Lauterbach L."/>
            <person name="Steele A.D."/>
            <person name="Gui C."/>
            <person name="Meng S."/>
            <person name="Li G."/>
            <person name="Viehrig K."/>
            <person name="Ye F."/>
            <person name="Su P."/>
            <person name="Kiefer A.F."/>
            <person name="Nichols A."/>
            <person name="Cepeda A.J."/>
            <person name="Yan W."/>
            <person name="Fan B."/>
            <person name="Jiang Y."/>
            <person name="Adhikari A."/>
            <person name="Zheng C.-J."/>
            <person name="Schuster L."/>
            <person name="Cowan T.M."/>
            <person name="Smanski M.J."/>
            <person name="Chevrette M.G."/>
            <person name="De Carvalho L.P.S."/>
            <person name="Shen B."/>
        </authorList>
    </citation>
    <scope>NUCLEOTIDE SEQUENCE [LARGE SCALE GENOMIC DNA]</scope>
    <source>
        <strain evidence="3 4">NPDC005137</strain>
    </source>
</reference>
<accession>A0ABV2UIT6</accession>
<dbReference type="RefSeq" id="WP_356712030.1">
    <property type="nucleotide sequence ID" value="NZ_JBEXIP010000037.1"/>
</dbReference>
<evidence type="ECO:0008006" key="5">
    <source>
        <dbReference type="Google" id="ProtNLM"/>
    </source>
</evidence>
<keyword evidence="4" id="KW-1185">Reference proteome</keyword>
<evidence type="ECO:0000256" key="2">
    <source>
        <dbReference type="SAM" id="SignalP"/>
    </source>
</evidence>
<gene>
    <name evidence="3" type="ORF">ABZV61_32380</name>
</gene>
<comment type="caution">
    <text evidence="3">The sequence shown here is derived from an EMBL/GenBank/DDBJ whole genome shotgun (WGS) entry which is preliminary data.</text>
</comment>
<feature type="chain" id="PRO_5046947400" description="Glycine rich protein" evidence="2">
    <location>
        <begin position="27"/>
        <end position="234"/>
    </location>
</feature>
<feature type="compositionally biased region" description="Low complexity" evidence="1">
    <location>
        <begin position="35"/>
        <end position="59"/>
    </location>
</feature>
<organism evidence="3 4">
    <name type="scientific">Streptomyces sp. 900116325</name>
    <dbReference type="NCBI Taxonomy" id="3154295"/>
    <lineage>
        <taxon>Bacteria</taxon>
        <taxon>Bacillati</taxon>
        <taxon>Actinomycetota</taxon>
        <taxon>Actinomycetes</taxon>
        <taxon>Kitasatosporales</taxon>
        <taxon>Streptomycetaceae</taxon>
        <taxon>Streptomyces</taxon>
    </lineage>
</organism>
<feature type="region of interest" description="Disordered" evidence="1">
    <location>
        <begin position="27"/>
        <end position="87"/>
    </location>
</feature>
<sequence length="234" mass="22102">MTTRTVAVTAAAVGAAVLAITGITYASNDESPHTASSAQEASPPAQKAAPPAQKAAPSVKPAPPAAAPLGEDSRKSNGGEGRDGGGYGGGGGGYGGGGDGGGYGGGGDGGGYGGGDDGGGYGGGGGGGDGGYGGGYGGRDEGRIQFNDRTYSAAAEGCITAASGLGSSSFSISNDSRKVVEVYRGSTCDNGSPVATVGPYGSTHGVVTPTVQGGLFLNDGVVGSFRVIGDHGGW</sequence>
<name>A0ABV2UIT6_9ACTN</name>
<evidence type="ECO:0000256" key="1">
    <source>
        <dbReference type="SAM" id="MobiDB-lite"/>
    </source>
</evidence>
<proteinExistence type="predicted"/>
<protein>
    <recommendedName>
        <fullName evidence="5">Glycine rich protein</fullName>
    </recommendedName>
</protein>
<feature type="compositionally biased region" description="Basic and acidic residues" evidence="1">
    <location>
        <begin position="71"/>
        <end position="83"/>
    </location>
</feature>
<evidence type="ECO:0000313" key="4">
    <source>
        <dbReference type="Proteomes" id="UP001550044"/>
    </source>
</evidence>
<evidence type="ECO:0000313" key="3">
    <source>
        <dbReference type="EMBL" id="MET8437371.1"/>
    </source>
</evidence>
<keyword evidence="2" id="KW-0732">Signal</keyword>
<dbReference type="Proteomes" id="UP001550044">
    <property type="component" value="Unassembled WGS sequence"/>
</dbReference>
<feature type="signal peptide" evidence="2">
    <location>
        <begin position="1"/>
        <end position="26"/>
    </location>
</feature>
<dbReference type="EMBL" id="JBEXIP010000037">
    <property type="protein sequence ID" value="MET8437371.1"/>
    <property type="molecule type" value="Genomic_DNA"/>
</dbReference>